<feature type="region of interest" description="Disordered" evidence="1">
    <location>
        <begin position="99"/>
        <end position="134"/>
    </location>
</feature>
<feature type="compositionally biased region" description="Basic and acidic residues" evidence="1">
    <location>
        <begin position="239"/>
        <end position="249"/>
    </location>
</feature>
<organism evidence="2 3">
    <name type="scientific">Chara braunii</name>
    <name type="common">Braun's stonewort</name>
    <dbReference type="NCBI Taxonomy" id="69332"/>
    <lineage>
        <taxon>Eukaryota</taxon>
        <taxon>Viridiplantae</taxon>
        <taxon>Streptophyta</taxon>
        <taxon>Charophyceae</taxon>
        <taxon>Charales</taxon>
        <taxon>Characeae</taxon>
        <taxon>Chara</taxon>
    </lineage>
</organism>
<dbReference type="Gene3D" id="1.20.5.190">
    <property type="match status" value="1"/>
</dbReference>
<protein>
    <submittedName>
        <fullName evidence="2">Uncharacterized protein</fullName>
    </submittedName>
</protein>
<dbReference type="Gramene" id="GBG85600">
    <property type="protein sequence ID" value="GBG85600"/>
    <property type="gene ID" value="CBR_g40328"/>
</dbReference>
<evidence type="ECO:0000313" key="3">
    <source>
        <dbReference type="Proteomes" id="UP000265515"/>
    </source>
</evidence>
<evidence type="ECO:0000313" key="2">
    <source>
        <dbReference type="EMBL" id="GBG85600.1"/>
    </source>
</evidence>
<feature type="region of interest" description="Disordered" evidence="1">
    <location>
        <begin position="719"/>
        <end position="762"/>
    </location>
</feature>
<dbReference type="PROSITE" id="PS50096">
    <property type="entry name" value="IQ"/>
    <property type="match status" value="2"/>
</dbReference>
<reference evidence="2 3" key="1">
    <citation type="journal article" date="2018" name="Cell">
        <title>The Chara Genome: Secondary Complexity and Implications for Plant Terrestrialization.</title>
        <authorList>
            <person name="Nishiyama T."/>
            <person name="Sakayama H."/>
            <person name="Vries J.D."/>
            <person name="Buschmann H."/>
            <person name="Saint-Marcoux D."/>
            <person name="Ullrich K.K."/>
            <person name="Haas F.B."/>
            <person name="Vanderstraeten L."/>
            <person name="Becker D."/>
            <person name="Lang D."/>
            <person name="Vosolsobe S."/>
            <person name="Rombauts S."/>
            <person name="Wilhelmsson P.K.I."/>
            <person name="Janitza P."/>
            <person name="Kern R."/>
            <person name="Heyl A."/>
            <person name="Rumpler F."/>
            <person name="Villalobos L.I.A.C."/>
            <person name="Clay J.M."/>
            <person name="Skokan R."/>
            <person name="Toyoda A."/>
            <person name="Suzuki Y."/>
            <person name="Kagoshima H."/>
            <person name="Schijlen E."/>
            <person name="Tajeshwar N."/>
            <person name="Catarino B."/>
            <person name="Hetherington A.J."/>
            <person name="Saltykova A."/>
            <person name="Bonnot C."/>
            <person name="Breuninger H."/>
            <person name="Symeonidi A."/>
            <person name="Radhakrishnan G.V."/>
            <person name="Van Nieuwerburgh F."/>
            <person name="Deforce D."/>
            <person name="Chang C."/>
            <person name="Karol K.G."/>
            <person name="Hedrich R."/>
            <person name="Ulvskov P."/>
            <person name="Glockner G."/>
            <person name="Delwiche C.F."/>
            <person name="Petrasek J."/>
            <person name="Van de Peer Y."/>
            <person name="Friml J."/>
            <person name="Beilby M."/>
            <person name="Dolan L."/>
            <person name="Kohara Y."/>
            <person name="Sugano S."/>
            <person name="Fujiyama A."/>
            <person name="Delaux P.-M."/>
            <person name="Quint M."/>
            <person name="TheiBen G."/>
            <person name="Hagemann M."/>
            <person name="Harholt J."/>
            <person name="Dunand C."/>
            <person name="Zachgo S."/>
            <person name="Langdale J."/>
            <person name="Maumus F."/>
            <person name="Straeten D.V.D."/>
            <person name="Gould S.B."/>
            <person name="Rensing S.A."/>
        </authorList>
    </citation>
    <scope>NUCLEOTIDE SEQUENCE [LARGE SCALE GENOMIC DNA]</scope>
    <source>
        <strain evidence="2 3">S276</strain>
    </source>
</reference>
<feature type="compositionally biased region" description="Acidic residues" evidence="1">
    <location>
        <begin position="727"/>
        <end position="757"/>
    </location>
</feature>
<gene>
    <name evidence="2" type="ORF">CBR_g40328</name>
</gene>
<dbReference type="PANTHER" id="PTHR33504:SF2">
    <property type="entry name" value="PROTEIN MFI"/>
    <property type="match status" value="1"/>
</dbReference>
<dbReference type="Pfam" id="PF00612">
    <property type="entry name" value="IQ"/>
    <property type="match status" value="1"/>
</dbReference>
<feature type="region of interest" description="Disordered" evidence="1">
    <location>
        <begin position="587"/>
        <end position="653"/>
    </location>
</feature>
<dbReference type="PANTHER" id="PTHR33504">
    <property type="entry name" value="NADH DEHYDROGENASE (UBIQUINONE) 1 BETA SUBCOMPLEX, 4"/>
    <property type="match status" value="1"/>
</dbReference>
<proteinExistence type="predicted"/>
<dbReference type="AlphaFoldDB" id="A0A388LTG5"/>
<sequence>MISCIRIRSIEEKIVDKSVDKILDKIVHKIVYKILDKIVHKIVDTILATIVDQWLSADADAPADVYLVRKIMDTILDKVMDKVVVDKVVADKVVVDKGSQEMDPSSFGTWKRTWPTHGDSSSSSSESNGAGGLHQDGLIPLPAEWVISAEREVLSDRDPSSQPRLVRDSLLLSNDVIAATLNASRSRLGEQWSGHLAAGEKIDEGEEEEQQQQEQEAGYGVAVKKKKQEAWGARHGRSRRDDEDGDHRTIGSALGSEEGEKATLAKTAFSSSNGRREGVRKDEEKEEEVGKGGGGGLDRSPDPDEREWRLFEEEFADWAATRIQSRYRAVLRSRRFRRMKQAAVVIQRAWRESEEKKRRRLTLLTQRHVAASKIQRAWRSYWDRRIFKYYRDLLLFRERGDPASLLRVINPVEAGLVDAAAGTHIRFRLGGPFFPPNIFYKIYTHNPIADMCSFSPRAYALMSRIRAIGRVGRRGRGTCMLRPLLAMIVEEEVMMDKTQEEEEEEDQELVRWYSRWENNGWRPVAPRFLSYVDSVSCETSCRRQSFHHLRVVRREERARMAKSKKLRWLQYIYSEGRKACHAGCAGPEATAVSSDRSTGQELQGGAGGGGGGGERRWDRDEAKGVGVSSNDLLVEQVLEGEGGEEEEEGRRKNERLRLKGGSWKEGREKEEEEEEEEEEEIMAWCRDLDFEAYQRDWLELATSRVPRVPVDICRGGVMDQETLRLEEGEEEEEDEEEGEEEEKEEEEEEEEEKEEEKEERGREVGRVLMTTYLRCLLIDDKNKLVDEAFIEVHNIPSFSKKALDIKVMLGNAQQAVGDGRKRKMPQD</sequence>
<feature type="compositionally biased region" description="Basic and acidic residues" evidence="1">
    <location>
        <begin position="613"/>
        <end position="623"/>
    </location>
</feature>
<feature type="compositionally biased region" description="Polar residues" evidence="1">
    <location>
        <begin position="591"/>
        <end position="601"/>
    </location>
</feature>
<feature type="region of interest" description="Disordered" evidence="1">
    <location>
        <begin position="196"/>
        <end position="304"/>
    </location>
</feature>
<dbReference type="InterPro" id="IPR000048">
    <property type="entry name" value="IQ_motif_EF-hand-BS"/>
</dbReference>
<accession>A0A388LTG5</accession>
<feature type="compositionally biased region" description="Basic and acidic residues" evidence="1">
    <location>
        <begin position="274"/>
        <end position="283"/>
    </location>
</feature>
<feature type="compositionally biased region" description="Gly residues" evidence="1">
    <location>
        <begin position="602"/>
        <end position="612"/>
    </location>
</feature>
<dbReference type="Proteomes" id="UP000265515">
    <property type="component" value="Unassembled WGS sequence"/>
</dbReference>
<dbReference type="SMART" id="SM00015">
    <property type="entry name" value="IQ"/>
    <property type="match status" value="2"/>
</dbReference>
<name>A0A388LTG5_CHABU</name>
<dbReference type="STRING" id="69332.A0A388LTG5"/>
<dbReference type="EMBL" id="BFEA01000526">
    <property type="protein sequence ID" value="GBG85600.1"/>
    <property type="molecule type" value="Genomic_DNA"/>
</dbReference>
<evidence type="ECO:0000256" key="1">
    <source>
        <dbReference type="SAM" id="MobiDB-lite"/>
    </source>
</evidence>
<dbReference type="OrthoDB" id="10253073at2759"/>
<comment type="caution">
    <text evidence="2">The sequence shown here is derived from an EMBL/GenBank/DDBJ whole genome shotgun (WGS) entry which is preliminary data.</text>
</comment>
<keyword evidence="3" id="KW-1185">Reference proteome</keyword>